<dbReference type="STRING" id="1801748.A3B84_01345"/>
<dbReference type="SUPFAM" id="SSF56059">
    <property type="entry name" value="Glutathione synthetase ATP-binding domain-like"/>
    <property type="match status" value="1"/>
</dbReference>
<protein>
    <recommendedName>
        <fullName evidence="3">ATP-grasp domain-containing protein</fullName>
    </recommendedName>
</protein>
<feature type="domain" description="ATP-grasp" evidence="3">
    <location>
        <begin position="115"/>
        <end position="325"/>
    </location>
</feature>
<dbReference type="Gene3D" id="3.40.50.20">
    <property type="match status" value="1"/>
</dbReference>
<keyword evidence="2" id="KW-0547">Nucleotide-binding</keyword>
<keyword evidence="2" id="KW-0067">ATP-binding</keyword>
<dbReference type="Gene3D" id="3.30.1490.20">
    <property type="entry name" value="ATP-grasp fold, A domain"/>
    <property type="match status" value="1"/>
</dbReference>
<dbReference type="EMBL" id="MFTY01000025">
    <property type="protein sequence ID" value="OGI70893.1"/>
    <property type="molecule type" value="Genomic_DNA"/>
</dbReference>
<sequence>MENKRKKDKIRVGILRGGAGKHYESSLQKGGDIISHIFENLSDKYKIVDILIDKKGDWHINGMPISPADLMRKIDVAWNTSQHPNLSITLDNLSIPSVENGSFLGALENSSDMLKAHIKSIGVQMPRSIVLPLYQKDFSAQGGSASGGDGSINEYSIKKAKEILNKFPAPWIVRSYTPDSNEGIHLAKTFPELISAIEDVVAHEKSVLVEEFISGKIASVHSMPKFRGKDFYTFPLGNTFGNSLRLGEIGFSSLEKEKLINLAKELHRHIGAKHYLKSDFVLHPQRGFFLTGVDFSPDLRKDSHFYQSCEFVGVKMHHVIEHILDRALIV</sequence>
<accession>A0A1F6VMQ9</accession>
<evidence type="ECO:0000256" key="2">
    <source>
        <dbReference type="PROSITE-ProRule" id="PRU00409"/>
    </source>
</evidence>
<dbReference type="AlphaFoldDB" id="A0A1F6VMQ9"/>
<dbReference type="Gene3D" id="3.30.470.20">
    <property type="entry name" value="ATP-grasp fold, B domain"/>
    <property type="match status" value="1"/>
</dbReference>
<dbReference type="Pfam" id="PF07478">
    <property type="entry name" value="Dala_Dala_lig_C"/>
    <property type="match status" value="1"/>
</dbReference>
<reference evidence="4 5" key="1">
    <citation type="journal article" date="2016" name="Nat. Commun.">
        <title>Thousands of microbial genomes shed light on interconnected biogeochemical processes in an aquifer system.</title>
        <authorList>
            <person name="Anantharaman K."/>
            <person name="Brown C.T."/>
            <person name="Hug L.A."/>
            <person name="Sharon I."/>
            <person name="Castelle C.J."/>
            <person name="Probst A.J."/>
            <person name="Thomas B.C."/>
            <person name="Singh A."/>
            <person name="Wilkins M.J."/>
            <person name="Karaoz U."/>
            <person name="Brodie E.L."/>
            <person name="Williams K.H."/>
            <person name="Hubbard S.S."/>
            <person name="Banfield J.F."/>
        </authorList>
    </citation>
    <scope>NUCLEOTIDE SEQUENCE [LARGE SCALE GENOMIC DNA]</scope>
</reference>
<evidence type="ECO:0000313" key="5">
    <source>
        <dbReference type="Proteomes" id="UP000177112"/>
    </source>
</evidence>
<dbReference type="InterPro" id="IPR011095">
    <property type="entry name" value="Dala_Dala_lig_C"/>
</dbReference>
<gene>
    <name evidence="4" type="ORF">A3B84_01345</name>
</gene>
<evidence type="ECO:0000259" key="3">
    <source>
        <dbReference type="PROSITE" id="PS50975"/>
    </source>
</evidence>
<evidence type="ECO:0000313" key="4">
    <source>
        <dbReference type="EMBL" id="OGI70893.1"/>
    </source>
</evidence>
<dbReference type="InterPro" id="IPR011761">
    <property type="entry name" value="ATP-grasp"/>
</dbReference>
<dbReference type="GO" id="GO:0008716">
    <property type="term" value="F:D-alanine-D-alanine ligase activity"/>
    <property type="evidence" value="ECO:0007669"/>
    <property type="project" value="InterPro"/>
</dbReference>
<dbReference type="InterPro" id="IPR013815">
    <property type="entry name" value="ATP_grasp_subdomain_1"/>
</dbReference>
<proteinExistence type="predicted"/>
<dbReference type="GO" id="GO:0005524">
    <property type="term" value="F:ATP binding"/>
    <property type="evidence" value="ECO:0007669"/>
    <property type="project" value="UniProtKB-UniRule"/>
</dbReference>
<dbReference type="GO" id="GO:0046872">
    <property type="term" value="F:metal ion binding"/>
    <property type="evidence" value="ECO:0007669"/>
    <property type="project" value="InterPro"/>
</dbReference>
<dbReference type="Proteomes" id="UP000177112">
    <property type="component" value="Unassembled WGS sequence"/>
</dbReference>
<name>A0A1F6VMQ9_9BACT</name>
<dbReference type="PROSITE" id="PS50975">
    <property type="entry name" value="ATP_GRASP"/>
    <property type="match status" value="1"/>
</dbReference>
<keyword evidence="1" id="KW-0436">Ligase</keyword>
<evidence type="ECO:0000256" key="1">
    <source>
        <dbReference type="ARBA" id="ARBA00022598"/>
    </source>
</evidence>
<organism evidence="4 5">
    <name type="scientific">Candidatus Nomurabacteria bacterium RIFCSPHIGHO2_02_FULL_35_13</name>
    <dbReference type="NCBI Taxonomy" id="1801748"/>
    <lineage>
        <taxon>Bacteria</taxon>
        <taxon>Candidatus Nomuraibacteriota</taxon>
    </lineage>
</organism>
<comment type="caution">
    <text evidence="4">The sequence shown here is derived from an EMBL/GenBank/DDBJ whole genome shotgun (WGS) entry which is preliminary data.</text>
</comment>